<evidence type="ECO:0000313" key="15">
    <source>
        <dbReference type="EMBL" id="MCQ8104938.1"/>
    </source>
</evidence>
<evidence type="ECO:0000256" key="3">
    <source>
        <dbReference type="ARBA" id="ARBA00022490"/>
    </source>
</evidence>
<dbReference type="InterPro" id="IPR036968">
    <property type="entry name" value="Enolpyruvate_Tfrase_sf"/>
</dbReference>
<feature type="active site" description="Proton donor" evidence="13">
    <location>
        <position position="117"/>
    </location>
</feature>
<evidence type="ECO:0000313" key="16">
    <source>
        <dbReference type="Proteomes" id="UP001524499"/>
    </source>
</evidence>
<evidence type="ECO:0000256" key="9">
    <source>
        <dbReference type="ARBA" id="ARBA00023316"/>
    </source>
</evidence>
<evidence type="ECO:0000256" key="1">
    <source>
        <dbReference type="ARBA" id="ARBA00004496"/>
    </source>
</evidence>
<dbReference type="InterPro" id="IPR013792">
    <property type="entry name" value="RNA3'P_cycl/enolpyr_Trfase_a/b"/>
</dbReference>
<dbReference type="PANTHER" id="PTHR43783:SF1">
    <property type="entry name" value="UDP-N-ACETYLGLUCOSAMINE 1-CARBOXYVINYLTRANSFERASE"/>
    <property type="match status" value="1"/>
</dbReference>
<evidence type="ECO:0000256" key="12">
    <source>
        <dbReference type="ARBA" id="ARBA00047527"/>
    </source>
</evidence>
<feature type="domain" description="Enolpyruvate transferase" evidence="14">
    <location>
        <begin position="7"/>
        <end position="409"/>
    </location>
</feature>
<keyword evidence="16" id="KW-1185">Reference proteome</keyword>
<dbReference type="PANTHER" id="PTHR43783">
    <property type="entry name" value="UDP-N-ACETYLGLUCOSAMINE 1-CARBOXYVINYLTRANSFERASE"/>
    <property type="match status" value="1"/>
</dbReference>
<comment type="caution">
    <text evidence="13">Lacks conserved residue(s) required for the propagation of feature annotation.</text>
</comment>
<keyword evidence="3 13" id="KW-0963">Cytoplasm</keyword>
<dbReference type="CDD" id="cd01555">
    <property type="entry name" value="UdpNAET"/>
    <property type="match status" value="1"/>
</dbReference>
<keyword evidence="10 13" id="KW-0670">Pyruvate</keyword>
<comment type="catalytic activity">
    <reaction evidence="12 13">
        <text>phosphoenolpyruvate + UDP-N-acetyl-alpha-D-glucosamine = UDP-N-acetyl-3-O-(1-carboxyvinyl)-alpha-D-glucosamine + phosphate</text>
        <dbReference type="Rhea" id="RHEA:18681"/>
        <dbReference type="ChEBI" id="CHEBI:43474"/>
        <dbReference type="ChEBI" id="CHEBI:57705"/>
        <dbReference type="ChEBI" id="CHEBI:58702"/>
        <dbReference type="ChEBI" id="CHEBI:68483"/>
        <dbReference type="EC" id="2.5.1.7"/>
    </reaction>
</comment>
<keyword evidence="4 13" id="KW-0132">Cell division</keyword>
<comment type="similarity">
    <text evidence="11 13">Belongs to the EPSP synthase family. MurA subfamily.</text>
</comment>
<dbReference type="RefSeq" id="WP_256602780.1">
    <property type="nucleotide sequence ID" value="NZ_JANIBJ010000022.1"/>
</dbReference>
<dbReference type="InterPro" id="IPR001986">
    <property type="entry name" value="Enolpyruvate_Tfrase_dom"/>
</dbReference>
<gene>
    <name evidence="13 15" type="primary">murA</name>
    <name evidence="15" type="ORF">NP590_12555</name>
</gene>
<dbReference type="EC" id="2.5.1.7" evidence="13"/>
<dbReference type="InterPro" id="IPR005750">
    <property type="entry name" value="UDP_GlcNAc_COvinyl_MurA"/>
</dbReference>
<organism evidence="15 16">
    <name type="scientific">Methylomonas subterranea</name>
    <dbReference type="NCBI Taxonomy" id="2952225"/>
    <lineage>
        <taxon>Bacteria</taxon>
        <taxon>Pseudomonadati</taxon>
        <taxon>Pseudomonadota</taxon>
        <taxon>Gammaproteobacteria</taxon>
        <taxon>Methylococcales</taxon>
        <taxon>Methylococcaceae</taxon>
        <taxon>Methylomonas</taxon>
    </lineage>
</organism>
<name>A0ABT1THK9_9GAMM</name>
<dbReference type="EMBL" id="JANIBJ010000022">
    <property type="protein sequence ID" value="MCQ8104938.1"/>
    <property type="molecule type" value="Genomic_DNA"/>
</dbReference>
<feature type="binding site" evidence="13">
    <location>
        <position position="330"/>
    </location>
    <ligand>
        <name>UDP-N-acetyl-alpha-D-glucosamine</name>
        <dbReference type="ChEBI" id="CHEBI:57705"/>
    </ligand>
</feature>
<keyword evidence="6 13" id="KW-0133">Cell shape</keyword>
<evidence type="ECO:0000256" key="10">
    <source>
        <dbReference type="ARBA" id="ARBA00023317"/>
    </source>
</evidence>
<dbReference type="GO" id="GO:0008760">
    <property type="term" value="F:UDP-N-acetylglucosamine 1-carboxyvinyltransferase activity"/>
    <property type="evidence" value="ECO:0007669"/>
    <property type="project" value="UniProtKB-EC"/>
</dbReference>
<comment type="function">
    <text evidence="13">Cell wall formation. Adds enolpyruvyl to UDP-N-acetylglucosamine.</text>
</comment>
<feature type="binding site" evidence="13">
    <location>
        <position position="308"/>
    </location>
    <ligand>
        <name>UDP-N-acetyl-alpha-D-glucosamine</name>
        <dbReference type="ChEBI" id="CHEBI:57705"/>
    </ligand>
</feature>
<evidence type="ECO:0000256" key="7">
    <source>
        <dbReference type="ARBA" id="ARBA00022984"/>
    </source>
</evidence>
<comment type="caution">
    <text evidence="15">The sequence shown here is derived from an EMBL/GenBank/DDBJ whole genome shotgun (WGS) entry which is preliminary data.</text>
</comment>
<evidence type="ECO:0000256" key="2">
    <source>
        <dbReference type="ARBA" id="ARBA00004752"/>
    </source>
</evidence>
<dbReference type="NCBIfam" id="TIGR01072">
    <property type="entry name" value="murA"/>
    <property type="match status" value="1"/>
</dbReference>
<dbReference type="SUPFAM" id="SSF55205">
    <property type="entry name" value="EPT/RTPC-like"/>
    <property type="match status" value="1"/>
</dbReference>
<evidence type="ECO:0000256" key="6">
    <source>
        <dbReference type="ARBA" id="ARBA00022960"/>
    </source>
</evidence>
<evidence type="ECO:0000256" key="5">
    <source>
        <dbReference type="ARBA" id="ARBA00022679"/>
    </source>
</evidence>
<keyword evidence="7 13" id="KW-0573">Peptidoglycan synthesis</keyword>
<keyword evidence="9 13" id="KW-0961">Cell wall biogenesis/degradation</keyword>
<evidence type="ECO:0000256" key="11">
    <source>
        <dbReference type="ARBA" id="ARBA00038367"/>
    </source>
</evidence>
<sequence length="421" mass="45126">MDKLLITGGEPLDGELRISGAKNAALPILAATILSETPVSVGNIPHLHDITTTLELLGQMGVGLMVDEKMNIEVDSSTIDKYEAPYELVKTMRASILVLGPLLARFGEAHVSLPGGCAIGTRPVDIHIDALIKLGADIQVEAGYIHAKAKRLQGCRLVLDKITVTGTENILMAATLAEGVTIIENAAKEPEVSDLAHFLNKMGAKISGIGTDILTVEGVEKLGVPGLHYDILPDRIETGTYLVAGAISRGRVRLKNTDPTTLDAVLDKLKEAGAEITTGDNWIELNMHGKRPKAVSVRTAPYPAFPTDMQAQFTALNAVAEGVGLITETVFENRFMHVQEMQRMGAQIKLESNTAIITGVERLTAAPVMATDLRASASLVLTGLVADGSTLVDRIYHIDRGYDHIEEKLTQLGATIRRVPN</sequence>
<feature type="binding site" evidence="13">
    <location>
        <position position="93"/>
    </location>
    <ligand>
        <name>UDP-N-acetyl-alpha-D-glucosamine</name>
        <dbReference type="ChEBI" id="CHEBI:57705"/>
    </ligand>
</feature>
<evidence type="ECO:0000259" key="14">
    <source>
        <dbReference type="Pfam" id="PF00275"/>
    </source>
</evidence>
<comment type="subcellular location">
    <subcellularLocation>
        <location evidence="1 13">Cytoplasm</location>
    </subcellularLocation>
</comment>
<proteinExistence type="inferred from homology"/>
<keyword evidence="5 13" id="KW-0808">Transferase</keyword>
<evidence type="ECO:0000256" key="8">
    <source>
        <dbReference type="ARBA" id="ARBA00023306"/>
    </source>
</evidence>
<comment type="pathway">
    <text evidence="2 13">Cell wall biogenesis; peptidoglycan biosynthesis.</text>
</comment>
<evidence type="ECO:0000256" key="4">
    <source>
        <dbReference type="ARBA" id="ARBA00022618"/>
    </source>
</evidence>
<feature type="modified residue" description="2-(S-cysteinyl)pyruvic acid O-phosphothioketal" evidence="13">
    <location>
        <position position="117"/>
    </location>
</feature>
<evidence type="ECO:0000256" key="13">
    <source>
        <dbReference type="HAMAP-Rule" id="MF_00111"/>
    </source>
</evidence>
<dbReference type="NCBIfam" id="NF006873">
    <property type="entry name" value="PRK09369.1"/>
    <property type="match status" value="1"/>
</dbReference>
<dbReference type="HAMAP" id="MF_00111">
    <property type="entry name" value="MurA"/>
    <property type="match status" value="1"/>
</dbReference>
<dbReference type="Pfam" id="PF00275">
    <property type="entry name" value="EPSP_synthase"/>
    <property type="match status" value="1"/>
</dbReference>
<dbReference type="InterPro" id="IPR050068">
    <property type="entry name" value="MurA_subfamily"/>
</dbReference>
<keyword evidence="8 13" id="KW-0131">Cell cycle</keyword>
<dbReference type="Proteomes" id="UP001524499">
    <property type="component" value="Unassembled WGS sequence"/>
</dbReference>
<reference evidence="15 16" key="1">
    <citation type="submission" date="2022-07" db="EMBL/GenBank/DDBJ databases">
        <title>Methylomonas rivi sp. nov., Methylomonas rosea sp. nov., Methylomonas aureus sp. nov. and Methylomonas subterranea sp. nov., four novel methanotrophs isolated from a freshwater creek and the deep terrestrial subsurface.</title>
        <authorList>
            <person name="Abin C."/>
            <person name="Sankaranarayanan K."/>
            <person name="Garner C."/>
            <person name="Sindelar R."/>
            <person name="Kotary K."/>
            <person name="Garner R."/>
            <person name="Barclay S."/>
            <person name="Lawson P."/>
            <person name="Krumholz L."/>
        </authorList>
    </citation>
    <scope>NUCLEOTIDE SEQUENCE [LARGE SCALE GENOMIC DNA]</scope>
    <source>
        <strain evidence="15 16">SURF-2</strain>
    </source>
</reference>
<feature type="binding site" evidence="13">
    <location>
        <begin position="22"/>
        <end position="23"/>
    </location>
    <ligand>
        <name>phosphoenolpyruvate</name>
        <dbReference type="ChEBI" id="CHEBI:58702"/>
    </ligand>
</feature>
<protein>
    <recommendedName>
        <fullName evidence="13">UDP-N-acetylglucosamine 1-carboxyvinyltransferase</fullName>
        <ecNumber evidence="13">2.5.1.7</ecNumber>
    </recommendedName>
    <alternativeName>
        <fullName evidence="13">Enoylpyruvate transferase</fullName>
    </alternativeName>
    <alternativeName>
        <fullName evidence="13">UDP-N-acetylglucosamine enolpyruvyl transferase</fullName>
        <shortName evidence="13">EPT</shortName>
    </alternativeName>
</protein>
<dbReference type="Gene3D" id="3.65.10.10">
    <property type="entry name" value="Enolpyruvate transferase domain"/>
    <property type="match status" value="2"/>
</dbReference>
<accession>A0ABT1THK9</accession>